<accession>W9X8I3</accession>
<dbReference type="EMBL" id="AMGX01000004">
    <property type="protein sequence ID" value="EXJ73640.1"/>
    <property type="molecule type" value="Genomic_DNA"/>
</dbReference>
<evidence type="ECO:0000313" key="3">
    <source>
        <dbReference type="Proteomes" id="UP000019471"/>
    </source>
</evidence>
<reference evidence="2 3" key="1">
    <citation type="submission" date="2013-03" db="EMBL/GenBank/DDBJ databases">
        <title>The Genome Sequence of Cladophialophora psammophila CBS 110553.</title>
        <authorList>
            <consortium name="The Broad Institute Genomics Platform"/>
            <person name="Cuomo C."/>
            <person name="de Hoog S."/>
            <person name="Gorbushina A."/>
            <person name="Walker B."/>
            <person name="Young S.K."/>
            <person name="Zeng Q."/>
            <person name="Gargeya S."/>
            <person name="Fitzgerald M."/>
            <person name="Haas B."/>
            <person name="Abouelleil A."/>
            <person name="Allen A.W."/>
            <person name="Alvarado L."/>
            <person name="Arachchi H.M."/>
            <person name="Berlin A.M."/>
            <person name="Chapman S.B."/>
            <person name="Gainer-Dewar J."/>
            <person name="Goldberg J."/>
            <person name="Griggs A."/>
            <person name="Gujja S."/>
            <person name="Hansen M."/>
            <person name="Howarth C."/>
            <person name="Imamovic A."/>
            <person name="Ireland A."/>
            <person name="Larimer J."/>
            <person name="McCowan C."/>
            <person name="Murphy C."/>
            <person name="Pearson M."/>
            <person name="Poon T.W."/>
            <person name="Priest M."/>
            <person name="Roberts A."/>
            <person name="Saif S."/>
            <person name="Shea T."/>
            <person name="Sisk P."/>
            <person name="Sykes S."/>
            <person name="Wortman J."/>
            <person name="Nusbaum C."/>
            <person name="Birren B."/>
        </authorList>
    </citation>
    <scope>NUCLEOTIDE SEQUENCE [LARGE SCALE GENOMIC DNA]</scope>
    <source>
        <strain evidence="2 3">CBS 110553</strain>
    </source>
</reference>
<feature type="region of interest" description="Disordered" evidence="1">
    <location>
        <begin position="154"/>
        <end position="173"/>
    </location>
</feature>
<dbReference type="STRING" id="1182543.W9X8I3"/>
<feature type="compositionally biased region" description="Basic and acidic residues" evidence="1">
    <location>
        <begin position="163"/>
        <end position="173"/>
    </location>
</feature>
<organism evidence="2 3">
    <name type="scientific">Cladophialophora psammophila CBS 110553</name>
    <dbReference type="NCBI Taxonomy" id="1182543"/>
    <lineage>
        <taxon>Eukaryota</taxon>
        <taxon>Fungi</taxon>
        <taxon>Dikarya</taxon>
        <taxon>Ascomycota</taxon>
        <taxon>Pezizomycotina</taxon>
        <taxon>Eurotiomycetes</taxon>
        <taxon>Chaetothyriomycetidae</taxon>
        <taxon>Chaetothyriales</taxon>
        <taxon>Herpotrichiellaceae</taxon>
        <taxon>Cladophialophora</taxon>
    </lineage>
</organism>
<evidence type="ECO:0000313" key="2">
    <source>
        <dbReference type="EMBL" id="EXJ73640.1"/>
    </source>
</evidence>
<dbReference type="OrthoDB" id="9986881at2759"/>
<dbReference type="RefSeq" id="XP_007742203.1">
    <property type="nucleotide sequence ID" value="XM_007744013.1"/>
</dbReference>
<feature type="region of interest" description="Disordered" evidence="1">
    <location>
        <begin position="81"/>
        <end position="140"/>
    </location>
</feature>
<comment type="caution">
    <text evidence="2">The sequence shown here is derived from an EMBL/GenBank/DDBJ whole genome shotgun (WGS) entry which is preliminary data.</text>
</comment>
<dbReference type="HOGENOM" id="CLU_074389_1_0_1"/>
<feature type="compositionally biased region" description="Low complexity" evidence="1">
    <location>
        <begin position="94"/>
        <end position="105"/>
    </location>
</feature>
<proteinExistence type="predicted"/>
<evidence type="ECO:0000256" key="1">
    <source>
        <dbReference type="SAM" id="MobiDB-lite"/>
    </source>
</evidence>
<keyword evidence="3" id="KW-1185">Reference proteome</keyword>
<name>W9X8I3_9EURO</name>
<dbReference type="GeneID" id="19188130"/>
<gene>
    <name evidence="2" type="ORF">A1O5_03402</name>
</gene>
<dbReference type="Proteomes" id="UP000019471">
    <property type="component" value="Unassembled WGS sequence"/>
</dbReference>
<feature type="compositionally biased region" description="Low complexity" evidence="1">
    <location>
        <begin position="115"/>
        <end position="129"/>
    </location>
</feature>
<protein>
    <submittedName>
        <fullName evidence="2">Uncharacterized protein</fullName>
    </submittedName>
</protein>
<sequence length="267" mass="29728">MRELTDIALQQLYWACRRRTGFPGDIPDESKGEVSTDDILKGLGLMKPEFDELNFPKETEPLVHNTYNGVRQVPQRWFHAITPRDDTDDMEKQSVVSTGSASSSSPQAANEPVQTTITTNTNTNTNTNTHLPSESDVVRTPPSEEINMKAQFELASSLSPAPRSERAKNRTRSQDEPLFNTQAHVMEPHLDVDAFVDMSLCTSPTLQPHPPYYGQSTMSFSMPEMALLPQLPPEQQAQQPSRDLVYNSYLSTWPGLVVTGHRSSAPG</sequence>
<dbReference type="AlphaFoldDB" id="W9X8I3"/>